<feature type="compositionally biased region" description="Acidic residues" evidence="1">
    <location>
        <begin position="260"/>
        <end position="271"/>
    </location>
</feature>
<evidence type="ECO:0000313" key="3">
    <source>
        <dbReference type="Proteomes" id="UP000008021"/>
    </source>
</evidence>
<keyword evidence="3" id="KW-1185">Reference proteome</keyword>
<evidence type="ECO:0000313" key="2">
    <source>
        <dbReference type="EnsemblPlants" id="OMERI04G09720.1"/>
    </source>
</evidence>
<feature type="compositionally biased region" description="Basic residues" evidence="1">
    <location>
        <begin position="275"/>
        <end position="286"/>
    </location>
</feature>
<name>A0A0E0DDH6_9ORYZ</name>
<sequence length="286" mass="30624">MPELAMCQWQLNTVCKLPYSSNQKRTILIHRATKKRIPRNQAKKPHLDGSACAASHGSTNAAPNESAPPEPAPLAIFRPHAARLACLAIHLSTVTPSSNAAGYLLSGASRYPTATTMASQSRATRRQKASLAALSAAPVANAPPWNCTITGSLLPERAHGAAEGDTPLKLALARRESSCPTAAAGLPASCAGCGNEFRRSGGGAFAPAAGAAGVALWCGLGRKRRRWREESGSGWRSLEKEGLEGGEGWWWSAAAREETPNEEEEAEAEAEREERRRRRMSLKRRL</sequence>
<dbReference type="HOGENOM" id="CLU_974482_0_0_1"/>
<evidence type="ECO:0000256" key="1">
    <source>
        <dbReference type="SAM" id="MobiDB-lite"/>
    </source>
</evidence>
<feature type="region of interest" description="Disordered" evidence="1">
    <location>
        <begin position="255"/>
        <end position="286"/>
    </location>
</feature>
<dbReference type="AlphaFoldDB" id="A0A0E0DDH6"/>
<accession>A0A0E0DDH6</accession>
<dbReference type="EnsemblPlants" id="OMERI04G09720.1">
    <property type="protein sequence ID" value="OMERI04G09720.1"/>
    <property type="gene ID" value="OMERI04G09720"/>
</dbReference>
<organism evidence="2">
    <name type="scientific">Oryza meridionalis</name>
    <dbReference type="NCBI Taxonomy" id="40149"/>
    <lineage>
        <taxon>Eukaryota</taxon>
        <taxon>Viridiplantae</taxon>
        <taxon>Streptophyta</taxon>
        <taxon>Embryophyta</taxon>
        <taxon>Tracheophyta</taxon>
        <taxon>Spermatophyta</taxon>
        <taxon>Magnoliopsida</taxon>
        <taxon>Liliopsida</taxon>
        <taxon>Poales</taxon>
        <taxon>Poaceae</taxon>
        <taxon>BOP clade</taxon>
        <taxon>Oryzoideae</taxon>
        <taxon>Oryzeae</taxon>
        <taxon>Oryzinae</taxon>
        <taxon>Oryza</taxon>
    </lineage>
</organism>
<reference evidence="2" key="2">
    <citation type="submission" date="2018-05" db="EMBL/GenBank/DDBJ databases">
        <title>OmerRS3 (Oryza meridionalis Reference Sequence Version 3).</title>
        <authorList>
            <person name="Zhang J."/>
            <person name="Kudrna D."/>
            <person name="Lee S."/>
            <person name="Talag J."/>
            <person name="Welchert J."/>
            <person name="Wing R.A."/>
        </authorList>
    </citation>
    <scope>NUCLEOTIDE SEQUENCE [LARGE SCALE GENOMIC DNA]</scope>
    <source>
        <strain evidence="2">cv. OR44</strain>
    </source>
</reference>
<dbReference type="Proteomes" id="UP000008021">
    <property type="component" value="Chromosome 4"/>
</dbReference>
<feature type="region of interest" description="Disordered" evidence="1">
    <location>
        <begin position="33"/>
        <end position="72"/>
    </location>
</feature>
<proteinExistence type="predicted"/>
<feature type="compositionally biased region" description="Basic residues" evidence="1">
    <location>
        <begin position="33"/>
        <end position="44"/>
    </location>
</feature>
<protein>
    <submittedName>
        <fullName evidence="2">Uncharacterized protein</fullName>
    </submittedName>
</protein>
<reference evidence="2" key="1">
    <citation type="submission" date="2015-04" db="UniProtKB">
        <authorList>
            <consortium name="EnsemblPlants"/>
        </authorList>
    </citation>
    <scope>IDENTIFICATION</scope>
</reference>
<dbReference type="Gramene" id="OMERI04G09720.1">
    <property type="protein sequence ID" value="OMERI04G09720.1"/>
    <property type="gene ID" value="OMERI04G09720"/>
</dbReference>